<dbReference type="AlphaFoldDB" id="A0A7W8ULC4"/>
<feature type="compositionally biased region" description="Basic and acidic residues" evidence="1">
    <location>
        <begin position="1"/>
        <end position="12"/>
    </location>
</feature>
<organism evidence="2 3">
    <name type="scientific">Rhizobium lentis</name>
    <dbReference type="NCBI Taxonomy" id="1138194"/>
    <lineage>
        <taxon>Bacteria</taxon>
        <taxon>Pseudomonadati</taxon>
        <taxon>Pseudomonadota</taxon>
        <taxon>Alphaproteobacteria</taxon>
        <taxon>Hyphomicrobiales</taxon>
        <taxon>Rhizobiaceae</taxon>
        <taxon>Rhizobium/Agrobacterium group</taxon>
        <taxon>Rhizobium</taxon>
    </lineage>
</organism>
<reference evidence="2 3" key="1">
    <citation type="submission" date="2020-08" db="EMBL/GenBank/DDBJ databases">
        <title>Genomic Encyclopedia of Type Strains, Phase IV (KMG-V): Genome sequencing to study the core and pangenomes of soil and plant-associated prokaryotes.</title>
        <authorList>
            <person name="Whitman W."/>
        </authorList>
    </citation>
    <scope>NUCLEOTIDE SEQUENCE [LARGE SCALE GENOMIC DNA]</scope>
    <source>
        <strain evidence="2 3">SEMIA 4034</strain>
    </source>
</reference>
<evidence type="ECO:0000313" key="3">
    <source>
        <dbReference type="Proteomes" id="UP000528824"/>
    </source>
</evidence>
<evidence type="ECO:0000313" key="2">
    <source>
        <dbReference type="EMBL" id="MBB5560101.1"/>
    </source>
</evidence>
<comment type="caution">
    <text evidence="2">The sequence shown here is derived from an EMBL/GenBank/DDBJ whole genome shotgun (WGS) entry which is preliminary data.</text>
</comment>
<evidence type="ECO:0000256" key="1">
    <source>
        <dbReference type="SAM" id="MobiDB-lite"/>
    </source>
</evidence>
<proteinExistence type="predicted"/>
<keyword evidence="3" id="KW-1185">Reference proteome</keyword>
<name>A0A7W8ULC4_9HYPH</name>
<protein>
    <submittedName>
        <fullName evidence="2">Uncharacterized protein</fullName>
    </submittedName>
</protein>
<dbReference type="Proteomes" id="UP000528824">
    <property type="component" value="Unassembled WGS sequence"/>
</dbReference>
<sequence length="108" mass="12104">MKSHGDETERRNASALGEWENKGGAPGRYSMDIERDRRIVRIRSSTVYHASASLPAHADHDAISGSRAEAGNEMVAFNLLNIRYRREWIRLSNAAGSALENSPVQPWR</sequence>
<feature type="region of interest" description="Disordered" evidence="1">
    <location>
        <begin position="1"/>
        <end position="30"/>
    </location>
</feature>
<gene>
    <name evidence="2" type="ORF">GGI59_001752</name>
</gene>
<accession>A0A7W8ULC4</accession>
<dbReference type="EMBL" id="JACHBC010000003">
    <property type="protein sequence ID" value="MBB5560101.1"/>
    <property type="molecule type" value="Genomic_DNA"/>
</dbReference>